<feature type="compositionally biased region" description="Basic and acidic residues" evidence="1">
    <location>
        <begin position="137"/>
        <end position="158"/>
    </location>
</feature>
<evidence type="ECO:0000313" key="3">
    <source>
        <dbReference type="Proteomes" id="UP001189122"/>
    </source>
</evidence>
<dbReference type="AlphaFoldDB" id="A0A7I8J0S4"/>
<proteinExistence type="predicted"/>
<sequence>MANRSPSPNLSRTHSGKSLKKLPWANPNSSKNSPSDTPQRVRAAIEQDENESDPKMNRARSPAAAAPPFKGAKNFMSPTISAASKAIAAASPKRKVLSERNDGTRSSSLTTDCSDSMESEVSNPMLETVDSGGGGGHHWESRRSSSPELHGRCSDRGHSKMIPYRGSSPLQQLSAMVSEEEDPSLLHLPPYDPKTNYLSPRPRFLHYRPKRESTEQRSSSSMAMADCSGGIREEVLNDGSSDYLEEDPPLARSSSRSRLVILSVVMESIGEMHLRDPLAGIQGSRSPESREALRQDQRLVDLGFFYSLEHHIEEAEKEQYLDQGVAIDAGVAEHSNSQTKIETETEEEEQKQHAEEGEYSVEEESQGRSRRKQKRDLVLPDTSSVDDPDLTSPRKEETYLSSRMEDIVVGDVLTSPRSGEEEEEEEEPYLRSRVEDVVAGDAEEREPEAAIISGEVLSQIHQPTVGGAEEHDPLPGAAGLLLPSLQTLLGTSSVLLALAAIAIALRVKQNHDGGAPSAKKVTSAELASRSSSFFHSDRRGRLPEDRSLRRDSTSSSQSFGSFTAYEKLSGKKVRIRRRSNGNPGEKNTEEQESEEIGGIRE</sequence>
<dbReference type="PANTHER" id="PTHR34775:SF4">
    <property type="entry name" value="TRANSMEMBRANE PROTEIN"/>
    <property type="match status" value="1"/>
</dbReference>
<feature type="region of interest" description="Disordered" evidence="1">
    <location>
        <begin position="1"/>
        <end position="160"/>
    </location>
</feature>
<dbReference type="Proteomes" id="UP001189122">
    <property type="component" value="Unassembled WGS sequence"/>
</dbReference>
<keyword evidence="3" id="KW-1185">Reference proteome</keyword>
<feature type="compositionally biased region" description="Polar residues" evidence="1">
    <location>
        <begin position="104"/>
        <end position="122"/>
    </location>
</feature>
<feature type="compositionally biased region" description="Polar residues" evidence="1">
    <location>
        <begin position="26"/>
        <end position="38"/>
    </location>
</feature>
<evidence type="ECO:0000313" key="2">
    <source>
        <dbReference type="EMBL" id="CAA2623468.1"/>
    </source>
</evidence>
<dbReference type="PANTHER" id="PTHR34775">
    <property type="entry name" value="TRANSMEMBRANE PROTEIN"/>
    <property type="match status" value="1"/>
</dbReference>
<feature type="compositionally biased region" description="Polar residues" evidence="1">
    <location>
        <begin position="1"/>
        <end position="13"/>
    </location>
</feature>
<feature type="region of interest" description="Disordered" evidence="1">
    <location>
        <begin position="511"/>
        <end position="601"/>
    </location>
</feature>
<feature type="region of interest" description="Disordered" evidence="1">
    <location>
        <begin position="334"/>
        <end position="431"/>
    </location>
</feature>
<feature type="compositionally biased region" description="Basic residues" evidence="1">
    <location>
        <begin position="570"/>
        <end position="579"/>
    </location>
</feature>
<evidence type="ECO:0000256" key="1">
    <source>
        <dbReference type="SAM" id="MobiDB-lite"/>
    </source>
</evidence>
<organism evidence="2">
    <name type="scientific">Spirodela intermedia</name>
    <name type="common">Intermediate duckweed</name>
    <dbReference type="NCBI Taxonomy" id="51605"/>
    <lineage>
        <taxon>Eukaryota</taxon>
        <taxon>Viridiplantae</taxon>
        <taxon>Streptophyta</taxon>
        <taxon>Embryophyta</taxon>
        <taxon>Tracheophyta</taxon>
        <taxon>Spermatophyta</taxon>
        <taxon>Magnoliopsida</taxon>
        <taxon>Liliopsida</taxon>
        <taxon>Araceae</taxon>
        <taxon>Lemnoideae</taxon>
        <taxon>Spirodela</taxon>
    </lineage>
</organism>
<feature type="compositionally biased region" description="Basic and acidic residues" evidence="1">
    <location>
        <begin position="535"/>
        <end position="552"/>
    </location>
</feature>
<dbReference type="EMBL" id="CACRZD030000007">
    <property type="protein sequence ID" value="CAA6663011.1"/>
    <property type="molecule type" value="Genomic_DNA"/>
</dbReference>
<name>A0A7I8J0S4_SPIIN</name>
<protein>
    <submittedName>
        <fullName evidence="2">Uncharacterized protein</fullName>
    </submittedName>
</protein>
<feature type="compositionally biased region" description="Low complexity" evidence="1">
    <location>
        <begin position="77"/>
        <end position="91"/>
    </location>
</feature>
<accession>A0A7I8J0S4</accession>
<feature type="compositionally biased region" description="Basic and acidic residues" evidence="1">
    <location>
        <begin position="392"/>
        <end position="406"/>
    </location>
</feature>
<gene>
    <name evidence="2" type="ORF">SI7747_07009396</name>
</gene>
<reference evidence="2 3" key="1">
    <citation type="submission" date="2019-12" db="EMBL/GenBank/DDBJ databases">
        <authorList>
            <person name="Scholz U."/>
            <person name="Mascher M."/>
            <person name="Fiebig A."/>
        </authorList>
    </citation>
    <scope>NUCLEOTIDE SEQUENCE</scope>
</reference>
<dbReference type="EMBL" id="LR743594">
    <property type="protein sequence ID" value="CAA2623468.1"/>
    <property type="molecule type" value="Genomic_DNA"/>
</dbReference>